<dbReference type="Gene3D" id="2.40.50.90">
    <property type="match status" value="1"/>
</dbReference>
<evidence type="ECO:0000313" key="2">
    <source>
        <dbReference type="Proteomes" id="UP000314294"/>
    </source>
</evidence>
<keyword evidence="2" id="KW-1185">Reference proteome</keyword>
<dbReference type="EMBL" id="SRLO01000446">
    <property type="protein sequence ID" value="TNN55760.1"/>
    <property type="molecule type" value="Genomic_DNA"/>
</dbReference>
<gene>
    <name evidence="1" type="primary">Snd1_0</name>
    <name evidence="1" type="ORF">EYF80_034008</name>
</gene>
<name>A0A4Z2GR90_9TELE</name>
<reference evidence="1 2" key="1">
    <citation type="submission" date="2019-03" db="EMBL/GenBank/DDBJ databases">
        <title>First draft genome of Liparis tanakae, snailfish: a comprehensive survey of snailfish specific genes.</title>
        <authorList>
            <person name="Kim W."/>
            <person name="Song I."/>
            <person name="Jeong J.-H."/>
            <person name="Kim D."/>
            <person name="Kim S."/>
            <person name="Ryu S."/>
            <person name="Song J.Y."/>
            <person name="Lee S.K."/>
        </authorList>
    </citation>
    <scope>NUCLEOTIDE SEQUENCE [LARGE SCALE GENOMIC DNA]</scope>
    <source>
        <tissue evidence="1">Muscle</tissue>
    </source>
</reference>
<sequence length="156" mass="16857">MAVPVRSSSTPDSYFSVSGGLLGFVTPSHAMKYVPLCDLPIVTEPSGRVFSASCSSGQKVELSPRGADVFPHLSSYLPLVTATSTLDAEPQVNGAPGGGARFPIPPIWANYEEKPVEEVVYVTEEKERAANYRAVYVTEICDTLHFYSQDVETAPR</sequence>
<dbReference type="InterPro" id="IPR035437">
    <property type="entry name" value="SNase_OB-fold_sf"/>
</dbReference>
<comment type="caution">
    <text evidence="1">The sequence shown here is derived from an EMBL/GenBank/DDBJ whole genome shotgun (WGS) entry which is preliminary data.</text>
</comment>
<dbReference type="AlphaFoldDB" id="A0A4Z2GR90"/>
<evidence type="ECO:0000313" key="1">
    <source>
        <dbReference type="EMBL" id="TNN55760.1"/>
    </source>
</evidence>
<protein>
    <submittedName>
        <fullName evidence="1">Nuclease domain-containing protein 1</fullName>
    </submittedName>
</protein>
<dbReference type="Proteomes" id="UP000314294">
    <property type="component" value="Unassembled WGS sequence"/>
</dbReference>
<proteinExistence type="predicted"/>
<organism evidence="1 2">
    <name type="scientific">Liparis tanakae</name>
    <name type="common">Tanaka's snailfish</name>
    <dbReference type="NCBI Taxonomy" id="230148"/>
    <lineage>
        <taxon>Eukaryota</taxon>
        <taxon>Metazoa</taxon>
        <taxon>Chordata</taxon>
        <taxon>Craniata</taxon>
        <taxon>Vertebrata</taxon>
        <taxon>Euteleostomi</taxon>
        <taxon>Actinopterygii</taxon>
        <taxon>Neopterygii</taxon>
        <taxon>Teleostei</taxon>
        <taxon>Neoteleostei</taxon>
        <taxon>Acanthomorphata</taxon>
        <taxon>Eupercaria</taxon>
        <taxon>Perciformes</taxon>
        <taxon>Cottioidei</taxon>
        <taxon>Cottales</taxon>
        <taxon>Liparidae</taxon>
        <taxon>Liparis</taxon>
    </lineage>
</organism>
<accession>A0A4Z2GR90</accession>